<protein>
    <recommendedName>
        <fullName evidence="6">Alpha-1,6-mannosyl-glycoprotein 2-beta-N-acetylglucosaminyltransferase</fullName>
        <ecNumber evidence="5">2.4.1.143</ecNumber>
    </recommendedName>
    <alternativeName>
        <fullName evidence="21">Beta-1,2-N-acetylglucosaminyltransferase II</fullName>
    </alternativeName>
    <alternativeName>
        <fullName evidence="20">GlcNAc-T II</fullName>
    </alternativeName>
    <alternativeName>
        <fullName evidence="19">Mannoside acetylglucosaminyltransferase 2</fullName>
    </alternativeName>
    <alternativeName>
        <fullName evidence="18">N-glycosyl-oligosaccharide-glycoprotein N-acetylglucosaminyltransferase II</fullName>
    </alternativeName>
</protein>
<comment type="similarity">
    <text evidence="4">Belongs to the glycosyltransferase 16 (GT16) protein family.</text>
</comment>
<comment type="pathway">
    <text evidence="3">Protein modification; protein glycosylation.</text>
</comment>
<dbReference type="AlphaFoldDB" id="A0A1B6GR67"/>
<keyword evidence="9 26" id="KW-0812">Transmembrane</keyword>
<evidence type="ECO:0000256" key="7">
    <source>
        <dbReference type="ARBA" id="ARBA00022676"/>
    </source>
</evidence>
<dbReference type="PANTHER" id="PTHR12871:SF0">
    <property type="entry name" value="ALPHA-1,6-MANNOSYL-GLYCOPROTEIN 2-BETA-N-ACETYLGLUCOSAMINYLTRANSFERASE"/>
    <property type="match status" value="1"/>
</dbReference>
<evidence type="ECO:0000256" key="17">
    <source>
        <dbReference type="ARBA" id="ARBA00023211"/>
    </source>
</evidence>
<keyword evidence="10 24" id="KW-0479">Metal-binding</keyword>
<dbReference type="UniPathway" id="UPA00378"/>
<evidence type="ECO:0000256" key="11">
    <source>
        <dbReference type="ARBA" id="ARBA00022968"/>
    </source>
</evidence>
<keyword evidence="15 25" id="KW-1015">Disulfide bond</keyword>
<evidence type="ECO:0000256" key="24">
    <source>
        <dbReference type="PIRSR" id="PIRSR607754-2"/>
    </source>
</evidence>
<evidence type="ECO:0000256" key="20">
    <source>
        <dbReference type="ARBA" id="ARBA00032552"/>
    </source>
</evidence>
<feature type="binding site" evidence="23">
    <location>
        <begin position="225"/>
        <end position="229"/>
    </location>
    <ligand>
        <name>substrate</name>
    </ligand>
</feature>
<feature type="disulfide bond" evidence="25">
    <location>
        <begin position="192"/>
        <end position="206"/>
    </location>
</feature>
<evidence type="ECO:0000256" key="3">
    <source>
        <dbReference type="ARBA" id="ARBA00004922"/>
    </source>
</evidence>
<feature type="binding site" evidence="24">
    <location>
        <position position="366"/>
    </location>
    <ligand>
        <name>Mn(2+)</name>
        <dbReference type="ChEBI" id="CHEBI:29035"/>
    </ligand>
</feature>
<dbReference type="EC" id="2.4.1.143" evidence="5"/>
<evidence type="ECO:0000256" key="9">
    <source>
        <dbReference type="ARBA" id="ARBA00022692"/>
    </source>
</evidence>
<feature type="disulfide bond" evidence="25">
    <location>
        <begin position="370"/>
        <end position="380"/>
    </location>
</feature>
<organism evidence="27">
    <name type="scientific">Cuerna arida</name>
    <dbReference type="NCBI Taxonomy" id="1464854"/>
    <lineage>
        <taxon>Eukaryota</taxon>
        <taxon>Metazoa</taxon>
        <taxon>Ecdysozoa</taxon>
        <taxon>Arthropoda</taxon>
        <taxon>Hexapoda</taxon>
        <taxon>Insecta</taxon>
        <taxon>Pterygota</taxon>
        <taxon>Neoptera</taxon>
        <taxon>Paraneoptera</taxon>
        <taxon>Hemiptera</taxon>
        <taxon>Auchenorrhyncha</taxon>
        <taxon>Membracoidea</taxon>
        <taxon>Cicadellidae</taxon>
        <taxon>Cicadellinae</taxon>
        <taxon>Proconiini</taxon>
        <taxon>Cuerna</taxon>
    </lineage>
</organism>
<evidence type="ECO:0000256" key="8">
    <source>
        <dbReference type="ARBA" id="ARBA00022679"/>
    </source>
</evidence>
<dbReference type="SUPFAM" id="SSF53448">
    <property type="entry name" value="Nucleotide-diphospho-sugar transferases"/>
    <property type="match status" value="1"/>
</dbReference>
<dbReference type="PANTHER" id="PTHR12871">
    <property type="entry name" value="BETA-1,2-N-ACETYLGLUCOSAMINYLTRANSFERASE II"/>
    <property type="match status" value="1"/>
</dbReference>
<evidence type="ECO:0000256" key="5">
    <source>
        <dbReference type="ARBA" id="ARBA00012613"/>
    </source>
</evidence>
<keyword evidence="8" id="KW-0808">Transferase</keyword>
<keyword evidence="14 26" id="KW-0472">Membrane</keyword>
<evidence type="ECO:0000256" key="25">
    <source>
        <dbReference type="PIRSR" id="PIRSR607754-3"/>
    </source>
</evidence>
<keyword evidence="7" id="KW-0328">Glycosyltransferase</keyword>
<comment type="catalytic activity">
    <reaction evidence="22">
        <text>an N(4)-{beta-D-GlcNAc-(1-&gt;2)-alpha-D-Man-(1-&gt;3)-[alpha-D-Man-(1-&gt;6)]-beta-D-Man-(1-&gt;4)-beta-D-GlcNAc-(1-&gt;4)-beta-D-GlcNAc}-L-asparaginyl-[protein] + UDP-N-acetyl-alpha-D-glucosamine = N(4)-{beta-D-GlcNAc-(1-&gt;2)-alpha-D-Man-(1-&gt;3)-[beta-D-GlcNAc-(1-&gt;2)-alpha-D-Man-(1-&gt;6)]-beta-D-Man-(1-&gt;4)-beta-D-GlcNAc-(1-&gt;4)-beta-D-GlcNAc}-L-asparaginyl-[protein] + UDP + H(+)</text>
        <dbReference type="Rhea" id="RHEA:12941"/>
        <dbReference type="Rhea" id="RHEA-COMP:13526"/>
        <dbReference type="Rhea" id="RHEA-COMP:14369"/>
        <dbReference type="ChEBI" id="CHEBI:15378"/>
        <dbReference type="ChEBI" id="CHEBI:57705"/>
        <dbReference type="ChEBI" id="CHEBI:58223"/>
        <dbReference type="ChEBI" id="CHEBI:60615"/>
        <dbReference type="ChEBI" id="CHEBI:60651"/>
        <dbReference type="EC" id="2.4.1.143"/>
    </reaction>
</comment>
<evidence type="ECO:0000256" key="23">
    <source>
        <dbReference type="PIRSR" id="PIRSR607754-1"/>
    </source>
</evidence>
<keyword evidence="11" id="KW-0735">Signal-anchor</keyword>
<evidence type="ECO:0000256" key="14">
    <source>
        <dbReference type="ARBA" id="ARBA00023136"/>
    </source>
</evidence>
<dbReference type="Pfam" id="PF05060">
    <property type="entry name" value="MGAT2"/>
    <property type="match status" value="1"/>
</dbReference>
<comment type="subcellular location">
    <subcellularLocation>
        <location evidence="2">Golgi apparatus membrane</location>
        <topology evidence="2">Single-pass type II membrane protein</topology>
    </subcellularLocation>
</comment>
<feature type="binding site" evidence="23">
    <location>
        <begin position="119"/>
        <end position="123"/>
    </location>
    <ligand>
        <name>substrate</name>
    </ligand>
</feature>
<keyword evidence="13" id="KW-0333">Golgi apparatus</keyword>
<evidence type="ECO:0000256" key="10">
    <source>
        <dbReference type="ARBA" id="ARBA00022723"/>
    </source>
</evidence>
<dbReference type="GO" id="GO:0008455">
    <property type="term" value="F:alpha-1,6-mannosylglycoprotein 2-beta-N-acetylglucosaminyltransferase activity"/>
    <property type="evidence" value="ECO:0007669"/>
    <property type="project" value="UniProtKB-EC"/>
</dbReference>
<evidence type="ECO:0000313" key="27">
    <source>
        <dbReference type="EMBL" id="JAS64932.1"/>
    </source>
</evidence>
<proteinExistence type="inferred from homology"/>
<feature type="disulfide bond" evidence="25">
    <location>
        <begin position="331"/>
        <end position="433"/>
    </location>
</feature>
<dbReference type="GO" id="GO:0000139">
    <property type="term" value="C:Golgi membrane"/>
    <property type="evidence" value="ECO:0007669"/>
    <property type="project" value="UniProtKB-SubCell"/>
</dbReference>
<dbReference type="InterPro" id="IPR029044">
    <property type="entry name" value="Nucleotide-diphossugar_trans"/>
</dbReference>
<reference evidence="27" key="1">
    <citation type="submission" date="2015-11" db="EMBL/GenBank/DDBJ databases">
        <title>De novo transcriptome assembly of four potential Pierce s Disease insect vectors from Arizona vineyards.</title>
        <authorList>
            <person name="Tassone E.E."/>
        </authorList>
    </citation>
    <scope>NUCLEOTIDE SEQUENCE</scope>
</reference>
<feature type="binding site" evidence="24">
    <location>
        <position position="257"/>
    </location>
    <ligand>
        <name>Mn(2+)</name>
        <dbReference type="ChEBI" id="CHEBI:29035"/>
    </ligand>
</feature>
<accession>A0A1B6GR67</accession>
<dbReference type="GO" id="GO:0005795">
    <property type="term" value="C:Golgi stack"/>
    <property type="evidence" value="ECO:0007669"/>
    <property type="project" value="InterPro"/>
</dbReference>
<evidence type="ECO:0000256" key="19">
    <source>
        <dbReference type="ARBA" id="ARBA00031203"/>
    </source>
</evidence>
<dbReference type="GO" id="GO:0046872">
    <property type="term" value="F:metal ion binding"/>
    <property type="evidence" value="ECO:0007669"/>
    <property type="project" value="UniProtKB-KW"/>
</dbReference>
<evidence type="ECO:0000256" key="15">
    <source>
        <dbReference type="ARBA" id="ARBA00023157"/>
    </source>
</evidence>
<evidence type="ECO:0000256" key="2">
    <source>
        <dbReference type="ARBA" id="ARBA00004323"/>
    </source>
</evidence>
<feature type="transmembrane region" description="Helical" evidence="26">
    <location>
        <begin position="28"/>
        <end position="47"/>
    </location>
</feature>
<dbReference type="GO" id="GO:0006487">
    <property type="term" value="P:protein N-linked glycosylation"/>
    <property type="evidence" value="ECO:0007669"/>
    <property type="project" value="TreeGrafter"/>
</dbReference>
<evidence type="ECO:0000256" key="1">
    <source>
        <dbReference type="ARBA" id="ARBA00001936"/>
    </source>
</evidence>
<gene>
    <name evidence="27" type="ORF">g.22313</name>
</gene>
<keyword evidence="16" id="KW-0325">Glycoprotein</keyword>
<feature type="binding site" evidence="23">
    <location>
        <position position="150"/>
    </location>
    <ligand>
        <name>substrate</name>
    </ligand>
</feature>
<evidence type="ECO:0000256" key="21">
    <source>
        <dbReference type="ARBA" id="ARBA00032915"/>
    </source>
</evidence>
<name>A0A1B6GR67_9HEMI</name>
<evidence type="ECO:0000256" key="26">
    <source>
        <dbReference type="SAM" id="Phobius"/>
    </source>
</evidence>
<evidence type="ECO:0000256" key="22">
    <source>
        <dbReference type="ARBA" id="ARBA00093257"/>
    </source>
</evidence>
<evidence type="ECO:0000256" key="6">
    <source>
        <dbReference type="ARBA" id="ARBA00014817"/>
    </source>
</evidence>
<dbReference type="Gene3D" id="3.90.550.10">
    <property type="entry name" value="Spore Coat Polysaccharide Biosynthesis Protein SpsA, Chain A"/>
    <property type="match status" value="1"/>
</dbReference>
<feature type="disulfide bond" evidence="25">
    <location>
        <begin position="279"/>
        <end position="282"/>
    </location>
</feature>
<evidence type="ECO:0000256" key="16">
    <source>
        <dbReference type="ARBA" id="ARBA00023180"/>
    </source>
</evidence>
<dbReference type="InterPro" id="IPR007754">
    <property type="entry name" value="GlcNAc_II"/>
</dbReference>
<evidence type="ECO:0000256" key="13">
    <source>
        <dbReference type="ARBA" id="ARBA00023034"/>
    </source>
</evidence>
<dbReference type="EMBL" id="GECZ01004837">
    <property type="protein sequence ID" value="JAS64932.1"/>
    <property type="molecule type" value="Transcribed_RNA"/>
</dbReference>
<comment type="cofactor">
    <cofactor evidence="1 24">
        <name>Mn(2+)</name>
        <dbReference type="ChEBI" id="CHEBI:29035"/>
    </cofactor>
</comment>
<sequence>MSNCYKYLPTKNSKRSGFYLKRRQTKRYFFILLLFITLMFMILYEFYFTIAERAKNGGTEAGIFESVLCQVFMLTVCPTKGNTSVIQLRNKVEDINRAQKIKNSDGFEVTDETVVFVIQVHKRSAHLRGLIKSLRSVVGIKSSLLIFSHDYFDEEINEVVNSVDFAPVMQIFLPFSIQLYPDEFPGFSPNDCPWDIGVDKAKQLGCQGAQTPDQYGHYRQGEVTQIKHHWWWKINRVFDQLKVTHNFDGYVVFLEEDYYVAPDILHTLRLMVDFSVDSCPECNSFHLGTFTKTQSYEEEANKVDIGQWNNLGFSFNRTFWNVLRECASVFCTFDDYNWDWSYQYVAQQCFFQKLTPLVVRASRVFHVGDCDGMHNQRDDCNFETSFRSAKDLVESQKRYLFPESLVLLGRNYHQARVQKGWGGWSDPRDIQLCLNITSLDTS</sequence>
<keyword evidence="12 26" id="KW-1133">Transmembrane helix</keyword>
<keyword evidence="17 24" id="KW-0464">Manganese</keyword>
<dbReference type="GO" id="GO:0009312">
    <property type="term" value="P:oligosaccharide biosynthetic process"/>
    <property type="evidence" value="ECO:0007669"/>
    <property type="project" value="InterPro"/>
</dbReference>
<evidence type="ECO:0000256" key="12">
    <source>
        <dbReference type="ARBA" id="ARBA00022989"/>
    </source>
</evidence>
<evidence type="ECO:0000256" key="18">
    <source>
        <dbReference type="ARBA" id="ARBA00029663"/>
    </source>
</evidence>
<evidence type="ECO:0000256" key="4">
    <source>
        <dbReference type="ARBA" id="ARBA00011011"/>
    </source>
</evidence>
<feature type="disulfide bond" evidence="25">
    <location>
        <begin position="326"/>
        <end position="349"/>
    </location>
</feature>